<dbReference type="Gene3D" id="1.25.10.90">
    <property type="match status" value="1"/>
</dbReference>
<evidence type="ECO:0000313" key="2">
    <source>
        <dbReference type="Proteomes" id="UP000177383"/>
    </source>
</evidence>
<dbReference type="SUPFAM" id="SSF48371">
    <property type="entry name" value="ARM repeat"/>
    <property type="match status" value="1"/>
</dbReference>
<dbReference type="STRING" id="1798375.A2773_02480"/>
<dbReference type="EMBL" id="MFJE01000013">
    <property type="protein sequence ID" value="OGG14629.1"/>
    <property type="molecule type" value="Genomic_DNA"/>
</dbReference>
<organism evidence="1 2">
    <name type="scientific">Candidatus Gottesmanbacteria bacterium RIFCSPHIGHO2_01_FULL_39_10</name>
    <dbReference type="NCBI Taxonomy" id="1798375"/>
    <lineage>
        <taxon>Bacteria</taxon>
        <taxon>Candidatus Gottesmaniibacteriota</taxon>
    </lineage>
</organism>
<gene>
    <name evidence="1" type="ORF">A2773_02480</name>
</gene>
<dbReference type="CDD" id="cd06561">
    <property type="entry name" value="AlkD_like"/>
    <property type="match status" value="1"/>
</dbReference>
<dbReference type="PANTHER" id="PTHR34070:SF1">
    <property type="entry name" value="DNA ALKYLATION REPAIR PROTEIN"/>
    <property type="match status" value="1"/>
</dbReference>
<dbReference type="PANTHER" id="PTHR34070">
    <property type="entry name" value="ARMADILLO-TYPE FOLD"/>
    <property type="match status" value="1"/>
</dbReference>
<dbReference type="InterPro" id="IPR016024">
    <property type="entry name" value="ARM-type_fold"/>
</dbReference>
<protein>
    <submittedName>
        <fullName evidence="1">DNA alkylation repair protein</fullName>
    </submittedName>
</protein>
<dbReference type="InterPro" id="IPR014825">
    <property type="entry name" value="DNA_alkylation"/>
</dbReference>
<dbReference type="Proteomes" id="UP000177383">
    <property type="component" value="Unassembled WGS sequence"/>
</dbReference>
<evidence type="ECO:0000313" key="1">
    <source>
        <dbReference type="EMBL" id="OGG14629.1"/>
    </source>
</evidence>
<name>A0A1F5ZQ99_9BACT</name>
<accession>A0A1F5ZQ99</accession>
<comment type="caution">
    <text evidence="1">The sequence shown here is derived from an EMBL/GenBank/DDBJ whole genome shotgun (WGS) entry which is preliminary data.</text>
</comment>
<sequence length="235" mass="27540">MKNIIEDVRKALKEASDEKTLSSGKRFFKEEVRFYGVTMPKTQKIAKDKFVSIKGLNKKEIFGFCEELLKSGYIEEAMVAAHWAYFINKQYQSSDIDVFERWIEKYIDNWAECDTLCNHAVGTLVEMYPEHIERLKKWTKSSNRWMKRAAAVSLIIPARKGKFLNEIMQIANSLLEDKDDLVQKGYGWMLKAASQAHEKKIYDFVMKNKRKMPRTALRYAIEKMSPNLRKSAMEK</sequence>
<reference evidence="1 2" key="1">
    <citation type="journal article" date="2016" name="Nat. Commun.">
        <title>Thousands of microbial genomes shed light on interconnected biogeochemical processes in an aquifer system.</title>
        <authorList>
            <person name="Anantharaman K."/>
            <person name="Brown C.T."/>
            <person name="Hug L.A."/>
            <person name="Sharon I."/>
            <person name="Castelle C.J."/>
            <person name="Probst A.J."/>
            <person name="Thomas B.C."/>
            <person name="Singh A."/>
            <person name="Wilkins M.J."/>
            <person name="Karaoz U."/>
            <person name="Brodie E.L."/>
            <person name="Williams K.H."/>
            <person name="Hubbard S.S."/>
            <person name="Banfield J.F."/>
        </authorList>
    </citation>
    <scope>NUCLEOTIDE SEQUENCE [LARGE SCALE GENOMIC DNA]</scope>
</reference>
<proteinExistence type="predicted"/>
<dbReference type="AlphaFoldDB" id="A0A1F5ZQ99"/>
<dbReference type="Pfam" id="PF08713">
    <property type="entry name" value="DNA_alkylation"/>
    <property type="match status" value="1"/>
</dbReference>